<reference evidence="2" key="1">
    <citation type="submission" date="2020-08" db="EMBL/GenBank/DDBJ databases">
        <title>Sequencing the genomes of 1000 actinobacteria strains.</title>
        <authorList>
            <person name="Klenk H.-P."/>
        </authorList>
    </citation>
    <scope>NUCLEOTIDE SEQUENCE [LARGE SCALE GENOMIC DNA]</scope>
    <source>
        <strain evidence="2">DSM 27064</strain>
    </source>
</reference>
<evidence type="ECO:0000313" key="2">
    <source>
        <dbReference type="EMBL" id="MBB4072067.1"/>
    </source>
</evidence>
<protein>
    <submittedName>
        <fullName evidence="2">Uncharacterized protein</fullName>
    </submittedName>
</protein>
<evidence type="ECO:0000256" key="1">
    <source>
        <dbReference type="SAM" id="MobiDB-lite"/>
    </source>
</evidence>
<sequence>MPQEATEKCDSTAEKSTKSKLRKFFKNHKTDSNEAPESGV</sequence>
<feature type="compositionally biased region" description="Basic and acidic residues" evidence="1">
    <location>
        <begin position="1"/>
        <end position="17"/>
    </location>
</feature>
<comment type="caution">
    <text evidence="2">The sequence shown here is derived from an EMBL/GenBank/DDBJ whole genome shotgun (WGS) entry which is preliminary data.</text>
</comment>
<evidence type="ECO:0000313" key="3">
    <source>
        <dbReference type="Proteomes" id="UP000571183"/>
    </source>
</evidence>
<keyword evidence="3" id="KW-1185">Reference proteome</keyword>
<name>A0A840DPN6_9MICO</name>
<dbReference type="EMBL" id="JACIFD010000014">
    <property type="protein sequence ID" value="MBB4072067.1"/>
    <property type="molecule type" value="Genomic_DNA"/>
</dbReference>
<organism evidence="2 3">
    <name type="scientific">Canibacter oris</name>
    <dbReference type="NCBI Taxonomy" id="1365628"/>
    <lineage>
        <taxon>Bacteria</taxon>
        <taxon>Bacillati</taxon>
        <taxon>Actinomycetota</taxon>
        <taxon>Actinomycetes</taxon>
        <taxon>Micrococcales</taxon>
        <taxon>Microbacteriaceae</taxon>
        <taxon>Canibacter</taxon>
    </lineage>
</organism>
<proteinExistence type="predicted"/>
<gene>
    <name evidence="2" type="ORF">F5897_001390</name>
</gene>
<accession>A0A840DPN6</accession>
<dbReference type="Proteomes" id="UP000571183">
    <property type="component" value="Unassembled WGS sequence"/>
</dbReference>
<dbReference type="AlphaFoldDB" id="A0A840DPN6"/>
<feature type="compositionally biased region" description="Basic residues" evidence="1">
    <location>
        <begin position="18"/>
        <end position="27"/>
    </location>
</feature>
<feature type="region of interest" description="Disordered" evidence="1">
    <location>
        <begin position="1"/>
        <end position="40"/>
    </location>
</feature>